<keyword evidence="5" id="KW-0378">Hydrolase</keyword>
<evidence type="ECO:0000256" key="4">
    <source>
        <dbReference type="ARBA" id="ARBA00022798"/>
    </source>
</evidence>
<feature type="domain" description="GP-PDE" evidence="8">
    <location>
        <begin position="22"/>
        <end position="335"/>
    </location>
</feature>
<evidence type="ECO:0000256" key="6">
    <source>
        <dbReference type="ARBA" id="ARBA00047512"/>
    </source>
</evidence>
<evidence type="ECO:0000313" key="9">
    <source>
        <dbReference type="EMBL" id="AGH96660.1"/>
    </source>
</evidence>
<dbReference type="GO" id="GO:0006629">
    <property type="term" value="P:lipid metabolic process"/>
    <property type="evidence" value="ECO:0007669"/>
    <property type="project" value="InterPro"/>
</dbReference>
<dbReference type="GO" id="GO:0008889">
    <property type="term" value="F:glycerophosphodiester phosphodiesterase activity"/>
    <property type="evidence" value="ECO:0007669"/>
    <property type="project" value="UniProtKB-EC"/>
</dbReference>
<evidence type="ECO:0000256" key="5">
    <source>
        <dbReference type="ARBA" id="ARBA00022801"/>
    </source>
</evidence>
<evidence type="ECO:0000313" key="10">
    <source>
        <dbReference type="Proteomes" id="UP000012040"/>
    </source>
</evidence>
<evidence type="ECO:0000256" key="7">
    <source>
        <dbReference type="SAM" id="SignalP"/>
    </source>
</evidence>
<dbReference type="PANTHER" id="PTHR43620:SF7">
    <property type="entry name" value="GLYCEROPHOSPHODIESTER PHOSPHODIESTERASE GDPD5-RELATED"/>
    <property type="match status" value="1"/>
</dbReference>
<gene>
    <name evidence="9" type="ORF">A11Q_2444</name>
</gene>
<dbReference type="AlphaFoldDB" id="M4VDU4"/>
<keyword evidence="3 7" id="KW-0732">Signal</keyword>
<keyword evidence="10" id="KW-1185">Reference proteome</keyword>
<evidence type="ECO:0000256" key="1">
    <source>
        <dbReference type="ARBA" id="ARBA00007277"/>
    </source>
</evidence>
<comment type="similarity">
    <text evidence="1">Belongs to the glycerophosphoryl diester phosphodiesterase family.</text>
</comment>
<dbReference type="Pfam" id="PF03009">
    <property type="entry name" value="GDPD"/>
    <property type="match status" value="1"/>
</dbReference>
<dbReference type="PANTHER" id="PTHR43620">
    <property type="entry name" value="GLYCEROPHOSPHORYL DIESTER PHOSPHODIESTERASE"/>
    <property type="match status" value="1"/>
</dbReference>
<evidence type="ECO:0000256" key="3">
    <source>
        <dbReference type="ARBA" id="ARBA00022729"/>
    </source>
</evidence>
<dbReference type="HOGENOM" id="CLU_030226_0_1_7"/>
<dbReference type="CDD" id="cd08602">
    <property type="entry name" value="GDPD_ScGlpQ1_like"/>
    <property type="match status" value="1"/>
</dbReference>
<evidence type="ECO:0000256" key="2">
    <source>
        <dbReference type="ARBA" id="ARBA00012247"/>
    </source>
</evidence>
<dbReference type="Proteomes" id="UP000012040">
    <property type="component" value="Chromosome"/>
</dbReference>
<organism evidence="9 10">
    <name type="scientific">Pseudobdellovibrio exovorus JSS</name>
    <dbReference type="NCBI Taxonomy" id="1184267"/>
    <lineage>
        <taxon>Bacteria</taxon>
        <taxon>Pseudomonadati</taxon>
        <taxon>Bdellovibrionota</taxon>
        <taxon>Bdellovibrionia</taxon>
        <taxon>Bdellovibrionales</taxon>
        <taxon>Pseudobdellovibrionaceae</taxon>
        <taxon>Pseudobdellovibrio</taxon>
    </lineage>
</organism>
<dbReference type="InterPro" id="IPR030395">
    <property type="entry name" value="GP_PDE_dom"/>
</dbReference>
<dbReference type="Gene3D" id="3.20.20.190">
    <property type="entry name" value="Phosphatidylinositol (PI) phosphodiesterase"/>
    <property type="match status" value="1"/>
</dbReference>
<sequence>MRHLILFALLFSTFSAAAFQAPLIIAHRGASGYRPEHTLESYKLAIEMGADFIEPDLVMTKDKVLVARHENEISETTNVAEKFPSRKKTKTIDGQEITGWFTEDFTLKELKTLRAKERLEFRDQSFNGKFEVPTFDEILVFLKAESKKHKRVIGVYPETKHPSYFASIGLPMENAVVDALKKHDLNHEKSAVYLQAFELDILKKLKDLTPVSLVFLYGSPKESPYDFILAKDKRTFADLTKPAALKELAKTVHGIGPHKSYIIPTNSFGERLKPTTLVADAHAAGLVVHPYTFRKEEIFLPATYKGDAIAEYIEFFQQGVDGVFSDFTDQAIQAKKDFLKIKSSVKSNTKSHKNLNKESK</sequence>
<feature type="chain" id="PRO_5004060610" description="glycerophosphodiester phosphodiesterase" evidence="7">
    <location>
        <begin position="19"/>
        <end position="360"/>
    </location>
</feature>
<reference evidence="9 10" key="1">
    <citation type="journal article" date="2013" name="ISME J.">
        <title>By their genes ye shall know them: genomic signatures of predatory bacteria.</title>
        <authorList>
            <person name="Pasternak Z."/>
            <person name="Pietrokovski S."/>
            <person name="Rotem O."/>
            <person name="Gophna U."/>
            <person name="Lurie-Weinberger M.N."/>
            <person name="Jurkevitch E."/>
        </authorList>
    </citation>
    <scope>NUCLEOTIDE SEQUENCE [LARGE SCALE GENOMIC DNA]</scope>
    <source>
        <strain evidence="9 10">JSS</strain>
    </source>
</reference>
<dbReference type="EC" id="3.1.4.46" evidence="2"/>
<dbReference type="RefSeq" id="WP_015471150.1">
    <property type="nucleotide sequence ID" value="NC_020813.1"/>
</dbReference>
<comment type="catalytic activity">
    <reaction evidence="6">
        <text>a sn-glycero-3-phosphodiester + H2O = an alcohol + sn-glycerol 3-phosphate + H(+)</text>
        <dbReference type="Rhea" id="RHEA:12969"/>
        <dbReference type="ChEBI" id="CHEBI:15377"/>
        <dbReference type="ChEBI" id="CHEBI:15378"/>
        <dbReference type="ChEBI" id="CHEBI:30879"/>
        <dbReference type="ChEBI" id="CHEBI:57597"/>
        <dbReference type="ChEBI" id="CHEBI:83408"/>
        <dbReference type="EC" id="3.1.4.46"/>
    </reaction>
</comment>
<dbReference type="PROSITE" id="PS51704">
    <property type="entry name" value="GP_PDE"/>
    <property type="match status" value="1"/>
</dbReference>
<evidence type="ECO:0000259" key="8">
    <source>
        <dbReference type="PROSITE" id="PS51704"/>
    </source>
</evidence>
<proteinExistence type="inferred from homology"/>
<dbReference type="KEGG" id="bex:A11Q_2444"/>
<dbReference type="InterPro" id="IPR017946">
    <property type="entry name" value="PLC-like_Pdiesterase_TIM-brl"/>
</dbReference>
<dbReference type="SUPFAM" id="SSF51695">
    <property type="entry name" value="PLC-like phosphodiesterases"/>
    <property type="match status" value="1"/>
</dbReference>
<dbReference type="GO" id="GO:0042597">
    <property type="term" value="C:periplasmic space"/>
    <property type="evidence" value="ECO:0007669"/>
    <property type="project" value="TreeGrafter"/>
</dbReference>
<dbReference type="OrthoDB" id="9766997at2"/>
<feature type="signal peptide" evidence="7">
    <location>
        <begin position="1"/>
        <end position="18"/>
    </location>
</feature>
<dbReference type="PATRIC" id="fig|1184267.3.peg.2475"/>
<dbReference type="GO" id="GO:0006071">
    <property type="term" value="P:glycerol metabolic process"/>
    <property type="evidence" value="ECO:0007669"/>
    <property type="project" value="UniProtKB-KW"/>
</dbReference>
<name>M4VDU4_9BACT</name>
<protein>
    <recommendedName>
        <fullName evidence="2">glycerophosphodiester phosphodiesterase</fullName>
        <ecNumber evidence="2">3.1.4.46</ecNumber>
    </recommendedName>
</protein>
<accession>M4VDU4</accession>
<dbReference type="STRING" id="1184267.A11Q_2444"/>
<keyword evidence="4" id="KW-0319">Glycerol metabolism</keyword>
<dbReference type="EMBL" id="CP003537">
    <property type="protein sequence ID" value="AGH96660.1"/>
    <property type="molecule type" value="Genomic_DNA"/>
</dbReference>
<dbReference type="eggNOG" id="COG0584">
    <property type="taxonomic scope" value="Bacteria"/>
</dbReference>